<comment type="caution">
    <text evidence="2">The sequence shown here is derived from an EMBL/GenBank/DDBJ whole genome shotgun (WGS) entry which is preliminary data.</text>
</comment>
<dbReference type="InterPro" id="IPR004360">
    <property type="entry name" value="Glyas_Fos-R_dOase_dom"/>
</dbReference>
<reference evidence="2 3" key="1">
    <citation type="submission" date="2024-12" db="EMBL/GenBank/DDBJ databases">
        <title>Pseudomonas species isolated from Lotus nodules promote plant growth.</title>
        <authorList>
            <person name="Yu Y.-H."/>
            <person name="Kurtenbach J."/>
            <person name="Crosbie D."/>
            <person name="Brachmann A."/>
            <person name="Marin M."/>
        </authorList>
    </citation>
    <scope>NUCLEOTIDE SEQUENCE [LARGE SCALE GENOMIC DNA]</scope>
    <source>
        <strain evidence="2 3">PLb11B</strain>
    </source>
</reference>
<evidence type="ECO:0000259" key="1">
    <source>
        <dbReference type="PROSITE" id="PS51819"/>
    </source>
</evidence>
<dbReference type="RefSeq" id="WP_407801969.1">
    <property type="nucleotide sequence ID" value="NZ_JBJNUX010000018.1"/>
</dbReference>
<accession>A0ABW8WB61</accession>
<dbReference type="PANTHER" id="PTHR36437">
    <property type="entry name" value="GLYOXALASE/BLEOMYCIN RESISTANCE PROTEIN/DIOXYGENASE"/>
    <property type="match status" value="1"/>
</dbReference>
<evidence type="ECO:0000313" key="3">
    <source>
        <dbReference type="Proteomes" id="UP001628646"/>
    </source>
</evidence>
<dbReference type="InterPro" id="IPR029068">
    <property type="entry name" value="Glyas_Bleomycin-R_OHBP_Dase"/>
</dbReference>
<proteinExistence type="predicted"/>
<dbReference type="PROSITE" id="PS51819">
    <property type="entry name" value="VOC"/>
    <property type="match status" value="1"/>
</dbReference>
<dbReference type="CDD" id="cd07263">
    <property type="entry name" value="VOC_like"/>
    <property type="match status" value="1"/>
</dbReference>
<keyword evidence="3" id="KW-1185">Reference proteome</keyword>
<dbReference type="Pfam" id="PF00903">
    <property type="entry name" value="Glyoxalase"/>
    <property type="match status" value="1"/>
</dbReference>
<dbReference type="EMBL" id="JBJNUY010000013">
    <property type="protein sequence ID" value="MFL9002143.1"/>
    <property type="molecule type" value="Genomic_DNA"/>
</dbReference>
<gene>
    <name evidence="2" type="ORF">ACJ8NA_26310</name>
</gene>
<protein>
    <submittedName>
        <fullName evidence="2">VOC family protein</fullName>
    </submittedName>
</protein>
<evidence type="ECO:0000313" key="2">
    <source>
        <dbReference type="EMBL" id="MFL9002143.1"/>
    </source>
</evidence>
<feature type="domain" description="VOC" evidence="1">
    <location>
        <begin position="1"/>
        <end position="127"/>
    </location>
</feature>
<organism evidence="2 3">
    <name type="scientific">Pseudomonas azerbaijanorientalis</name>
    <dbReference type="NCBI Taxonomy" id="2842350"/>
    <lineage>
        <taxon>Bacteria</taxon>
        <taxon>Pseudomonadati</taxon>
        <taxon>Pseudomonadota</taxon>
        <taxon>Gammaproteobacteria</taxon>
        <taxon>Pseudomonadales</taxon>
        <taxon>Pseudomonadaceae</taxon>
        <taxon>Pseudomonas</taxon>
    </lineage>
</organism>
<name>A0ABW8WB61_9PSED</name>
<dbReference type="InterPro" id="IPR037523">
    <property type="entry name" value="VOC_core"/>
</dbReference>
<dbReference type="PANTHER" id="PTHR36437:SF2">
    <property type="entry name" value="GLYOXALASE_BLEOMYCIN RESISTANCE PROTEIN_DIOXYGENASE"/>
    <property type="match status" value="1"/>
</dbReference>
<dbReference type="SUPFAM" id="SSF54593">
    <property type="entry name" value="Glyoxalase/Bleomycin resistance protein/Dihydroxybiphenyl dioxygenase"/>
    <property type="match status" value="1"/>
</dbReference>
<sequence>MKIVVTSVLVDDQAKALAFYRDVLGFELKHDIPMGEHRWLTLTSPGDPDGVELLLEPNAHGAAKTFQSAIKQDGIPCTFFGVDDVQAEYARLSAAGVQFTRPPTVRGPVTLAVLDDTCGNLIQIVQHHSTTDSS</sequence>
<dbReference type="Proteomes" id="UP001628646">
    <property type="component" value="Unassembled WGS sequence"/>
</dbReference>
<dbReference type="Gene3D" id="3.10.180.10">
    <property type="entry name" value="2,3-Dihydroxybiphenyl 1,2-Dioxygenase, domain 1"/>
    <property type="match status" value="1"/>
</dbReference>